<keyword evidence="2" id="KW-1185">Reference proteome</keyword>
<sequence>MLKLGPYPMYFIKSDKYALSDILQWFRESGYLIKTYPWMCKSTRFTAGCLHPVDFHMITIDDLLLLHFVLTLAETPHLRQEMST</sequence>
<accession>A0A016WDA3</accession>
<comment type="caution">
    <text evidence="1">The sequence shown here is derived from an EMBL/GenBank/DDBJ whole genome shotgun (WGS) entry which is preliminary data.</text>
</comment>
<protein>
    <submittedName>
        <fullName evidence="1">Uncharacterized protein</fullName>
    </submittedName>
</protein>
<gene>
    <name evidence="1" type="primary">Acey_s0777.g2277</name>
    <name evidence="1" type="ORF">Y032_0777g2277</name>
</gene>
<proteinExistence type="predicted"/>
<evidence type="ECO:0000313" key="2">
    <source>
        <dbReference type="Proteomes" id="UP000024635"/>
    </source>
</evidence>
<dbReference type="AlphaFoldDB" id="A0A016WDA3"/>
<dbReference type="EMBL" id="JARK01000377">
    <property type="protein sequence ID" value="EYC37595.1"/>
    <property type="molecule type" value="Genomic_DNA"/>
</dbReference>
<dbReference type="Proteomes" id="UP000024635">
    <property type="component" value="Unassembled WGS sequence"/>
</dbReference>
<organism evidence="1 2">
    <name type="scientific">Ancylostoma ceylanicum</name>
    <dbReference type="NCBI Taxonomy" id="53326"/>
    <lineage>
        <taxon>Eukaryota</taxon>
        <taxon>Metazoa</taxon>
        <taxon>Ecdysozoa</taxon>
        <taxon>Nematoda</taxon>
        <taxon>Chromadorea</taxon>
        <taxon>Rhabditida</taxon>
        <taxon>Rhabditina</taxon>
        <taxon>Rhabditomorpha</taxon>
        <taxon>Strongyloidea</taxon>
        <taxon>Ancylostomatidae</taxon>
        <taxon>Ancylostomatinae</taxon>
        <taxon>Ancylostoma</taxon>
    </lineage>
</organism>
<reference evidence="2" key="1">
    <citation type="journal article" date="2015" name="Nat. Genet.">
        <title>The genome and transcriptome of the zoonotic hookworm Ancylostoma ceylanicum identify infection-specific gene families.</title>
        <authorList>
            <person name="Schwarz E.M."/>
            <person name="Hu Y."/>
            <person name="Antoshechkin I."/>
            <person name="Miller M.M."/>
            <person name="Sternberg P.W."/>
            <person name="Aroian R.V."/>
        </authorList>
    </citation>
    <scope>NUCLEOTIDE SEQUENCE</scope>
    <source>
        <strain evidence="2">HY135</strain>
    </source>
</reference>
<evidence type="ECO:0000313" key="1">
    <source>
        <dbReference type="EMBL" id="EYC37595.1"/>
    </source>
</evidence>
<name>A0A016WDA3_9BILA</name>